<dbReference type="STRING" id="33936.AZI98_17020"/>
<dbReference type="Gene3D" id="2.60.120.10">
    <property type="entry name" value="Jelly Rolls"/>
    <property type="match status" value="1"/>
</dbReference>
<dbReference type="RefSeq" id="WP_063389439.1">
    <property type="nucleotide sequence ID" value="NZ_LWBR01000072.1"/>
</dbReference>
<dbReference type="AlphaFoldDB" id="A0A161Y062"/>
<name>A0A161Y062_9BACI</name>
<dbReference type="PANTHER" id="PTHR36169:SF1">
    <property type="entry name" value="ACETATE KINASE EUTQ"/>
    <property type="match status" value="1"/>
</dbReference>
<dbReference type="SUPFAM" id="SSF51182">
    <property type="entry name" value="RmlC-like cupins"/>
    <property type="match status" value="1"/>
</dbReference>
<dbReference type="OrthoDB" id="6226972at2"/>
<comment type="caution">
    <text evidence="1">The sequence shown here is derived from an EMBL/GenBank/DDBJ whole genome shotgun (WGS) entry which is preliminary data.</text>
</comment>
<reference evidence="1 2" key="1">
    <citation type="submission" date="2016-04" db="EMBL/GenBank/DDBJ databases">
        <title>Draft genome sequence of Aeribacillus pallidus 8m3 from petroleum reservoir.</title>
        <authorList>
            <person name="Poltaraus A.B."/>
            <person name="Nazina T.N."/>
            <person name="Tourova T.P."/>
            <person name="Malakho S.M."/>
            <person name="Korshunova A.V."/>
            <person name="Sokolova D.S."/>
        </authorList>
    </citation>
    <scope>NUCLEOTIDE SEQUENCE [LARGE SCALE GENOMIC DNA]</scope>
    <source>
        <strain evidence="1 2">8m3</strain>
    </source>
</reference>
<evidence type="ECO:0000313" key="2">
    <source>
        <dbReference type="Proteomes" id="UP000076476"/>
    </source>
</evidence>
<accession>A0A161Y062</accession>
<dbReference type="Proteomes" id="UP000076476">
    <property type="component" value="Unassembled WGS sequence"/>
</dbReference>
<keyword evidence="2" id="KW-1185">Reference proteome</keyword>
<gene>
    <name evidence="1" type="ORF">AZI98_17020</name>
</gene>
<dbReference type="InterPro" id="IPR010424">
    <property type="entry name" value="EutQ"/>
</dbReference>
<dbReference type="Pfam" id="PF06249">
    <property type="entry name" value="EutQ"/>
    <property type="match status" value="1"/>
</dbReference>
<organism evidence="1 2">
    <name type="scientific">Aeribacillus pallidus</name>
    <dbReference type="NCBI Taxonomy" id="33936"/>
    <lineage>
        <taxon>Bacteria</taxon>
        <taxon>Bacillati</taxon>
        <taxon>Bacillota</taxon>
        <taxon>Bacilli</taxon>
        <taxon>Bacillales</taxon>
        <taxon>Bacillaceae</taxon>
        <taxon>Aeribacillus</taxon>
    </lineage>
</organism>
<dbReference type="InterPro" id="IPR011051">
    <property type="entry name" value="RmlC_Cupin_sf"/>
</dbReference>
<protein>
    <recommendedName>
        <fullName evidence="3">Ethanolamine utilization protein EutQ</fullName>
    </recommendedName>
</protein>
<dbReference type="InterPro" id="IPR014710">
    <property type="entry name" value="RmlC-like_jellyroll"/>
</dbReference>
<sequence length="138" mass="15517">MSESAVTAMDHQFLSQKPGIQLIKAGTYEKIELNNVLSIPALKSQIIDVPISPLEKPLTIGYFSMQKSEEFEFLYTYLEVKVIIKGQIIVRDEQGNKYIGEAGDVFIFTPETKVIFDAESDGDAIYTAHRLPEPTFLN</sequence>
<proteinExistence type="predicted"/>
<dbReference type="EMBL" id="LWBR01000072">
    <property type="protein sequence ID" value="KZN94982.1"/>
    <property type="molecule type" value="Genomic_DNA"/>
</dbReference>
<evidence type="ECO:0000313" key="1">
    <source>
        <dbReference type="EMBL" id="KZN94982.1"/>
    </source>
</evidence>
<evidence type="ECO:0008006" key="3">
    <source>
        <dbReference type="Google" id="ProtNLM"/>
    </source>
</evidence>
<dbReference type="PANTHER" id="PTHR36169">
    <property type="entry name" value="ETHANOLAMINE UTILIZATION PROTEIN EUTQ"/>
    <property type="match status" value="1"/>
</dbReference>